<feature type="domain" description="FAD-dependent protein C-terminal" evidence="2">
    <location>
        <begin position="382"/>
        <end position="603"/>
    </location>
</feature>
<dbReference type="OrthoDB" id="2690153at2759"/>
<keyword evidence="4" id="KW-1185">Reference proteome</keyword>
<dbReference type="PANTHER" id="PTHR42842:SF3">
    <property type="entry name" value="FAD_NAD(P)-BINDING OXIDOREDUCTASE FAMILY PROTEIN"/>
    <property type="match status" value="1"/>
</dbReference>
<dbReference type="Pfam" id="PF21688">
    <property type="entry name" value="FAD-depend_C"/>
    <property type="match status" value="1"/>
</dbReference>
<dbReference type="PANTHER" id="PTHR42842">
    <property type="entry name" value="FAD/NAD(P)-BINDING OXIDOREDUCTASE"/>
    <property type="match status" value="1"/>
</dbReference>
<dbReference type="EMBL" id="BRXY01000176">
    <property type="protein sequence ID" value="GMH74165.1"/>
    <property type="molecule type" value="Genomic_DNA"/>
</dbReference>
<reference evidence="4" key="1">
    <citation type="journal article" date="2023" name="Commun. Biol.">
        <title>Genome analysis of Parmales, the sister group of diatoms, reveals the evolutionary specialization of diatoms from phago-mixotrophs to photoautotrophs.</title>
        <authorList>
            <person name="Ban H."/>
            <person name="Sato S."/>
            <person name="Yoshikawa S."/>
            <person name="Yamada K."/>
            <person name="Nakamura Y."/>
            <person name="Ichinomiya M."/>
            <person name="Sato N."/>
            <person name="Blanc-Mathieu R."/>
            <person name="Endo H."/>
            <person name="Kuwata A."/>
            <person name="Ogata H."/>
        </authorList>
    </citation>
    <scope>NUCLEOTIDE SEQUENCE [LARGE SCALE GENOMIC DNA]</scope>
    <source>
        <strain evidence="4">NIES 3701</strain>
    </source>
</reference>
<evidence type="ECO:0000259" key="2">
    <source>
        <dbReference type="Pfam" id="PF21688"/>
    </source>
</evidence>
<comment type="caution">
    <text evidence="3">The sequence shown here is derived from an EMBL/GenBank/DDBJ whole genome shotgun (WGS) entry which is preliminary data.</text>
</comment>
<dbReference type="AlphaFoldDB" id="A0A9W7EDL2"/>
<evidence type="ECO:0000313" key="4">
    <source>
        <dbReference type="Proteomes" id="UP001165085"/>
    </source>
</evidence>
<name>A0A9W7EDL2_9STRA</name>
<dbReference type="Proteomes" id="UP001165085">
    <property type="component" value="Unassembled WGS sequence"/>
</dbReference>
<gene>
    <name evidence="3" type="ORF">TrST_g14343</name>
</gene>
<protein>
    <recommendedName>
        <fullName evidence="2">FAD-dependent protein C-terminal domain-containing protein</fullName>
    </recommendedName>
</protein>
<evidence type="ECO:0000256" key="1">
    <source>
        <dbReference type="SAM" id="SignalP"/>
    </source>
</evidence>
<dbReference type="InterPro" id="IPR028348">
    <property type="entry name" value="FAD-binding_protein"/>
</dbReference>
<sequence>MHRASSTSQSQHPLRLLLFLLLSLSPLSSVDALVPNIAFRLFNVELSPADVSNPNNRDLLREKSLRVLSKCAKAKKPTITQILKESHNPSNVNVTLVRRSFDSRKKTLKTKGPVFNHVVDVSCAADFAKSLNWMDIKLTQGLVERLPEAAPEIPVYGKLVSPKKPKIVIVGAGPAGLFATLMLVRTQLFDVLLLERGQPVESRGKDIGKLVHRNIMNPESNFAFGEGGAGTWSDGKLTTRIGRNSRVVRFVLETFVKFGAPEWILTSGAPHLGTDNLVKLLREMRREIRELGGEVRFGAKLTSLNNPTNGTVKKVTVSYLPTTERGLGSEMTRSINEAAEMRAEMGSEDIECDAVILATGHSARDVYTMLHEEGIPLSPKGFAVGYRIEHPQHLINSLQYSSHSKSVITSNTRTDALNNSTTTLPPIPVASYRLATSSAYDGTEKDRGCYSFCMCPGGQIVPASTSSNQTVVNGMSFSRRDSIYANSALVVTVDSSDSVLAPFSHHGVLSGMKFQDHVESLTRTLAGSSHTVPIQRCTDFLKGVSSSGTFSSSYRLNKEWRDLHTLYPPEIIESLREGLRQFERKIPGYVCDEAILHGVETRTSSPLRVPRGEDCLVEGFRNFYVSGEGAGYAGGIVSASADGIGVAEKVCRGWEGVEGFEGFGIEVGEVKENY</sequence>
<organism evidence="3 4">
    <name type="scientific">Triparma strigata</name>
    <dbReference type="NCBI Taxonomy" id="1606541"/>
    <lineage>
        <taxon>Eukaryota</taxon>
        <taxon>Sar</taxon>
        <taxon>Stramenopiles</taxon>
        <taxon>Ochrophyta</taxon>
        <taxon>Bolidophyceae</taxon>
        <taxon>Parmales</taxon>
        <taxon>Triparmaceae</taxon>
        <taxon>Triparma</taxon>
    </lineage>
</organism>
<dbReference type="SUPFAM" id="SSF51905">
    <property type="entry name" value="FAD/NAD(P)-binding domain"/>
    <property type="match status" value="1"/>
</dbReference>
<dbReference type="InterPro" id="IPR036188">
    <property type="entry name" value="FAD/NAD-bd_sf"/>
</dbReference>
<dbReference type="InterPro" id="IPR049516">
    <property type="entry name" value="FAD-depend_C"/>
</dbReference>
<accession>A0A9W7EDL2</accession>
<dbReference type="Gene3D" id="3.50.50.60">
    <property type="entry name" value="FAD/NAD(P)-binding domain"/>
    <property type="match status" value="2"/>
</dbReference>
<evidence type="ECO:0000313" key="3">
    <source>
        <dbReference type="EMBL" id="GMH74165.1"/>
    </source>
</evidence>
<keyword evidence="1" id="KW-0732">Signal</keyword>
<feature type="signal peptide" evidence="1">
    <location>
        <begin position="1"/>
        <end position="32"/>
    </location>
</feature>
<feature type="chain" id="PRO_5040989225" description="FAD-dependent protein C-terminal domain-containing protein" evidence="1">
    <location>
        <begin position="33"/>
        <end position="674"/>
    </location>
</feature>
<proteinExistence type="predicted"/>